<dbReference type="RefSeq" id="WP_092065508.1">
    <property type="nucleotide sequence ID" value="NZ_FOJU01000004.1"/>
</dbReference>
<feature type="transmembrane region" description="Helical" evidence="1">
    <location>
        <begin position="236"/>
        <end position="257"/>
    </location>
</feature>
<feature type="transmembrane region" description="Helical" evidence="1">
    <location>
        <begin position="155"/>
        <end position="176"/>
    </location>
</feature>
<feature type="transmembrane region" description="Helical" evidence="1">
    <location>
        <begin position="60"/>
        <end position="82"/>
    </location>
</feature>
<keyword evidence="1" id="KW-0812">Transmembrane</keyword>
<gene>
    <name evidence="2" type="ORF">SAMN05421688_2567</name>
</gene>
<dbReference type="EMBL" id="FOJU01000004">
    <property type="protein sequence ID" value="SFB05138.1"/>
    <property type="molecule type" value="Genomic_DNA"/>
</dbReference>
<dbReference type="AlphaFoldDB" id="A0A1I0XY86"/>
<dbReference type="Proteomes" id="UP000198796">
    <property type="component" value="Unassembled WGS sequence"/>
</dbReference>
<reference evidence="2 3" key="1">
    <citation type="submission" date="2016-10" db="EMBL/GenBank/DDBJ databases">
        <authorList>
            <person name="de Groot N.N."/>
        </authorList>
    </citation>
    <scope>NUCLEOTIDE SEQUENCE [LARGE SCALE GENOMIC DNA]</scope>
    <source>
        <strain evidence="2 3">DSM 29316</strain>
    </source>
</reference>
<name>A0A1I0XY86_9RHOB</name>
<dbReference type="STRING" id="871651.SAMN05421688_2567"/>
<keyword evidence="1" id="KW-1133">Transmembrane helix</keyword>
<keyword evidence="1" id="KW-0472">Membrane</keyword>
<evidence type="ECO:0000313" key="3">
    <source>
        <dbReference type="Proteomes" id="UP000198796"/>
    </source>
</evidence>
<dbReference type="OrthoDB" id="7704812at2"/>
<sequence>MSAQRFTAFAIFKHGLRMLLRNLGPAFRISLPLVVVSLVAGLYGQTLDQGPGPHPEANTLTIWSILLIIPYVIATLWTGVAWHRFVLLEETQTGFLPPFDGGRILSYFLKSLQVWIVGVGATIAAVIAITLFTALIASGGGFGIFDLDRFGPGAIALFVIAMFGVFWAMQRFLLVLPAAAVGHPFGLRDSWNVTRPYIFTILGVLVLQCLLSILLSAIVIGFILVAPALGFLQSAILEWFNTMFILSLITTFYGICVEERDLS</sequence>
<evidence type="ECO:0008006" key="4">
    <source>
        <dbReference type="Google" id="ProtNLM"/>
    </source>
</evidence>
<evidence type="ECO:0000313" key="2">
    <source>
        <dbReference type="EMBL" id="SFB05138.1"/>
    </source>
</evidence>
<protein>
    <recommendedName>
        <fullName evidence="4">Membrane domain of glycerophosphoryl diester phosphodiesterase</fullName>
    </recommendedName>
</protein>
<feature type="transmembrane region" description="Helical" evidence="1">
    <location>
        <begin position="112"/>
        <end position="135"/>
    </location>
</feature>
<organism evidence="2 3">
    <name type="scientific">Poseidonocella pacifica</name>
    <dbReference type="NCBI Taxonomy" id="871651"/>
    <lineage>
        <taxon>Bacteria</taxon>
        <taxon>Pseudomonadati</taxon>
        <taxon>Pseudomonadota</taxon>
        <taxon>Alphaproteobacteria</taxon>
        <taxon>Rhodobacterales</taxon>
        <taxon>Roseobacteraceae</taxon>
        <taxon>Poseidonocella</taxon>
    </lineage>
</organism>
<feature type="transmembrane region" description="Helical" evidence="1">
    <location>
        <begin position="197"/>
        <end position="224"/>
    </location>
</feature>
<accession>A0A1I0XY86</accession>
<keyword evidence="3" id="KW-1185">Reference proteome</keyword>
<proteinExistence type="predicted"/>
<evidence type="ECO:0000256" key="1">
    <source>
        <dbReference type="SAM" id="Phobius"/>
    </source>
</evidence>